<dbReference type="GO" id="GO:0016813">
    <property type="term" value="F:hydrolase activity, acting on carbon-nitrogen (but not peptide) bonds, in linear amidines"/>
    <property type="evidence" value="ECO:0007669"/>
    <property type="project" value="InterPro"/>
</dbReference>
<dbReference type="EMBL" id="JABXYM010000001">
    <property type="protein sequence ID" value="MCR6097652.1"/>
    <property type="molecule type" value="Genomic_DNA"/>
</dbReference>
<accession>A0A9Q4G022</accession>
<dbReference type="Pfam" id="PF01546">
    <property type="entry name" value="Peptidase_M20"/>
    <property type="match status" value="1"/>
</dbReference>
<comment type="subunit">
    <text evidence="3">Homodimer.</text>
</comment>
<protein>
    <submittedName>
        <fullName evidence="8">Zn-dependent hydrolase</fullName>
    </submittedName>
</protein>
<sequence>MVITSNINSDRLWRTLMELGKIGASCEEAEGVTRLSLSREELEAKHYIYQLMKEIGLDAHMDPVGNVIGTLQGAEPQAPVVMVGSHTDTVFHGGRFDGALGVLGAIEAVRTIKEANIPLTHAIEIVSFTDEEGSRFGTGYIGSKAMAGMLKETIFDLKDKDGVSYRQAFIDAEFNPENYKDVIRQPGDIKAYIEMHIEQAKVLEELDLPIGIVTDIQGPVWLDVTLEGATDHAGATPMTMRKDVAVGVAEIVLAVENIALTYHGVGTVGIITLEPGAVNVIPGRTLFSIDVRHSDKGIRQQMVNDIYKKIEVVCKKRRLTSRIDVKKEVDPAVCSPKIVTLLEETCHALRYPVKKLPCGAGHDSLIMSKVTDIGMIFVRSKDGISHNPKEWSSQSDCAIGTELLFHTLVKLAQ</sequence>
<reference evidence="8" key="1">
    <citation type="submission" date="2020-06" db="EMBL/GenBank/DDBJ databases">
        <title>Insight into the genomes of haloalkaliphilic bacilli from Kenyan soda lakes.</title>
        <authorList>
            <person name="Mwirichia R."/>
            <person name="Villamizar G.C."/>
            <person name="Poehlein A."/>
            <person name="Mugweru J."/>
            <person name="Kipnyargis A."/>
            <person name="Kiplimo D."/>
            <person name="Orwa P."/>
            <person name="Daniel R."/>
        </authorList>
    </citation>
    <scope>NUCLEOTIDE SEQUENCE</scope>
    <source>
        <strain evidence="8">B1096_S55</strain>
    </source>
</reference>
<dbReference type="NCBIfam" id="TIGR01879">
    <property type="entry name" value="hydantase"/>
    <property type="match status" value="1"/>
</dbReference>
<evidence type="ECO:0000256" key="1">
    <source>
        <dbReference type="ARBA" id="ARBA00001936"/>
    </source>
</evidence>
<dbReference type="SUPFAM" id="SSF55031">
    <property type="entry name" value="Bacterial exopeptidase dimerisation domain"/>
    <property type="match status" value="1"/>
</dbReference>
<dbReference type="NCBIfam" id="NF006771">
    <property type="entry name" value="PRK09290.1-5"/>
    <property type="match status" value="1"/>
</dbReference>
<dbReference type="InterPro" id="IPR036264">
    <property type="entry name" value="Bact_exopeptidase_dim_dom"/>
</dbReference>
<evidence type="ECO:0000256" key="2">
    <source>
        <dbReference type="ARBA" id="ARBA00006153"/>
    </source>
</evidence>
<comment type="similarity">
    <text evidence="2">Belongs to the peptidase M20 family.</text>
</comment>
<dbReference type="PIRSF" id="PIRSF001235">
    <property type="entry name" value="Amidase_carbamoylase"/>
    <property type="match status" value="1"/>
</dbReference>
<name>A0A9Q4G022_SALAG</name>
<evidence type="ECO:0000256" key="4">
    <source>
        <dbReference type="ARBA" id="ARBA00022723"/>
    </source>
</evidence>
<dbReference type="PANTHER" id="PTHR32494">
    <property type="entry name" value="ALLANTOATE DEIMINASE-RELATED"/>
    <property type="match status" value="1"/>
</dbReference>
<keyword evidence="6" id="KW-0464">Manganese</keyword>
<comment type="cofactor">
    <cofactor evidence="1">
        <name>Mn(2+)</name>
        <dbReference type="ChEBI" id="CHEBI:29035"/>
    </cofactor>
</comment>
<evidence type="ECO:0000256" key="7">
    <source>
        <dbReference type="PIRSR" id="PIRSR001235-1"/>
    </source>
</evidence>
<dbReference type="GO" id="GO:0046872">
    <property type="term" value="F:metal ion binding"/>
    <property type="evidence" value="ECO:0007669"/>
    <property type="project" value="UniProtKB-KW"/>
</dbReference>
<dbReference type="CDD" id="cd03884">
    <property type="entry name" value="M20_bAS"/>
    <property type="match status" value="1"/>
</dbReference>
<feature type="binding site" evidence="7">
    <location>
        <position position="97"/>
    </location>
    <ligand>
        <name>Zn(2+)</name>
        <dbReference type="ChEBI" id="CHEBI:29105"/>
        <label>2</label>
    </ligand>
</feature>
<evidence type="ECO:0000256" key="5">
    <source>
        <dbReference type="ARBA" id="ARBA00022801"/>
    </source>
</evidence>
<organism evidence="8 9">
    <name type="scientific">Salipaludibacillus agaradhaerens</name>
    <name type="common">Bacillus agaradhaerens</name>
    <dbReference type="NCBI Taxonomy" id="76935"/>
    <lineage>
        <taxon>Bacteria</taxon>
        <taxon>Bacillati</taxon>
        <taxon>Bacillota</taxon>
        <taxon>Bacilli</taxon>
        <taxon>Bacillales</taxon>
        <taxon>Bacillaceae</taxon>
    </lineage>
</organism>
<evidence type="ECO:0000256" key="3">
    <source>
        <dbReference type="ARBA" id="ARBA00011738"/>
    </source>
</evidence>
<dbReference type="InterPro" id="IPR002933">
    <property type="entry name" value="Peptidase_M20"/>
</dbReference>
<evidence type="ECO:0000313" key="9">
    <source>
        <dbReference type="Proteomes" id="UP001057753"/>
    </source>
</evidence>
<dbReference type="InterPro" id="IPR010158">
    <property type="entry name" value="Amidase_Cbmase"/>
</dbReference>
<feature type="binding site" evidence="7">
    <location>
        <position position="86"/>
    </location>
    <ligand>
        <name>Zn(2+)</name>
        <dbReference type="ChEBI" id="CHEBI:29105"/>
        <label>1</label>
    </ligand>
</feature>
<keyword evidence="5 8" id="KW-0378">Hydrolase</keyword>
<gene>
    <name evidence="8" type="ORF">HXA33_13960</name>
</gene>
<dbReference type="Proteomes" id="UP001057753">
    <property type="component" value="Unassembled WGS sequence"/>
</dbReference>
<dbReference type="AlphaFoldDB" id="A0A9Q4G022"/>
<comment type="cofactor">
    <cofactor evidence="7">
        <name>Zn(2+)</name>
        <dbReference type="ChEBI" id="CHEBI:29105"/>
    </cofactor>
    <text evidence="7">Binds 2 Zn(2+) ions per subunit.</text>
</comment>
<feature type="binding site" evidence="7">
    <location>
        <position position="196"/>
    </location>
    <ligand>
        <name>Zn(2+)</name>
        <dbReference type="ChEBI" id="CHEBI:29105"/>
        <label>1</label>
    </ligand>
</feature>
<keyword evidence="7" id="KW-0862">Zinc</keyword>
<feature type="binding site" evidence="7">
    <location>
        <position position="97"/>
    </location>
    <ligand>
        <name>Zn(2+)</name>
        <dbReference type="ChEBI" id="CHEBI:29105"/>
        <label>1</label>
    </ligand>
</feature>
<keyword evidence="9" id="KW-1185">Reference proteome</keyword>
<feature type="binding site" evidence="7">
    <location>
        <position position="386"/>
    </location>
    <ligand>
        <name>Zn(2+)</name>
        <dbReference type="ChEBI" id="CHEBI:29105"/>
        <label>2</label>
    </ligand>
</feature>
<dbReference type="Gene3D" id="3.40.630.10">
    <property type="entry name" value="Zn peptidases"/>
    <property type="match status" value="1"/>
</dbReference>
<proteinExistence type="inferred from homology"/>
<keyword evidence="4 7" id="KW-0479">Metal-binding</keyword>
<dbReference type="RefSeq" id="WP_257822046.1">
    <property type="nucleotide sequence ID" value="NZ_JABXYM010000001.1"/>
</dbReference>
<feature type="binding site" evidence="7">
    <location>
        <position position="132"/>
    </location>
    <ligand>
        <name>Zn(2+)</name>
        <dbReference type="ChEBI" id="CHEBI:29105"/>
        <label>2</label>
    </ligand>
</feature>
<evidence type="ECO:0000256" key="6">
    <source>
        <dbReference type="ARBA" id="ARBA00023211"/>
    </source>
</evidence>
<dbReference type="PROSITE" id="PS00758">
    <property type="entry name" value="ARGE_DAPE_CPG2_1"/>
    <property type="match status" value="1"/>
</dbReference>
<dbReference type="SUPFAM" id="SSF53187">
    <property type="entry name" value="Zn-dependent exopeptidases"/>
    <property type="match status" value="1"/>
</dbReference>
<evidence type="ECO:0000313" key="8">
    <source>
        <dbReference type="EMBL" id="MCR6097652.1"/>
    </source>
</evidence>
<comment type="caution">
    <text evidence="8">The sequence shown here is derived from an EMBL/GenBank/DDBJ whole genome shotgun (WGS) entry which is preliminary data.</text>
</comment>
<dbReference type="InterPro" id="IPR001261">
    <property type="entry name" value="ArgE/DapE_CS"/>
</dbReference>
<dbReference type="Gene3D" id="3.30.70.360">
    <property type="match status" value="1"/>
</dbReference>
<dbReference type="PANTHER" id="PTHR32494:SF19">
    <property type="entry name" value="ALLANTOATE DEIMINASE-RELATED"/>
    <property type="match status" value="1"/>
</dbReference>